<organism evidence="8 9">
    <name type="scientific">Candidatus Falkowbacteria bacterium CG10_big_fil_rev_8_21_14_0_10_37_18</name>
    <dbReference type="NCBI Taxonomy" id="1974562"/>
    <lineage>
        <taxon>Bacteria</taxon>
        <taxon>Candidatus Falkowiibacteriota</taxon>
    </lineage>
</organism>
<dbReference type="InterPro" id="IPR037229">
    <property type="entry name" value="Ribosomal_bL35_sf"/>
</dbReference>
<dbReference type="HAMAP" id="MF_00514">
    <property type="entry name" value="Ribosomal_bL35"/>
    <property type="match status" value="1"/>
</dbReference>
<sequence>MPKIKTHKATVKRFKRTGKGKLMARKAGQDHFNARESGNTTRQKRLDIQVTGALVKTIKSLTPYN</sequence>
<name>A0A2H0VAN4_9BACT</name>
<evidence type="ECO:0000256" key="4">
    <source>
        <dbReference type="ARBA" id="ARBA00071664"/>
    </source>
</evidence>
<proteinExistence type="inferred from homology"/>
<reference evidence="9" key="1">
    <citation type="submission" date="2017-09" db="EMBL/GenBank/DDBJ databases">
        <title>Depth-based differentiation of microbial function through sediment-hosted aquifers and enrichment of novel symbionts in the deep terrestrial subsurface.</title>
        <authorList>
            <person name="Probst A.J."/>
            <person name="Ladd B."/>
            <person name="Jarett J.K."/>
            <person name="Geller-Mcgrath D.E."/>
            <person name="Sieber C.M.K."/>
            <person name="Emerson J.B."/>
            <person name="Anantharaman K."/>
            <person name="Thomas B.C."/>
            <person name="Malmstrom R."/>
            <person name="Stieglmeier M."/>
            <person name="Klingl A."/>
            <person name="Woyke T."/>
            <person name="Ryan C.M."/>
            <person name="Banfield J.F."/>
        </authorList>
    </citation>
    <scope>NUCLEOTIDE SEQUENCE [LARGE SCALE GENOMIC DNA]</scope>
</reference>
<dbReference type="EMBL" id="PFAL01000022">
    <property type="protein sequence ID" value="PIR95429.1"/>
    <property type="molecule type" value="Genomic_DNA"/>
</dbReference>
<dbReference type="NCBIfam" id="TIGR00001">
    <property type="entry name" value="rpmI_bact"/>
    <property type="match status" value="1"/>
</dbReference>
<dbReference type="GO" id="GO:0015934">
    <property type="term" value="C:large ribosomal subunit"/>
    <property type="evidence" value="ECO:0007669"/>
    <property type="project" value="TreeGrafter"/>
</dbReference>
<comment type="caution">
    <text evidence="8">The sequence shown here is derived from an EMBL/GenBank/DDBJ whole genome shotgun (WGS) entry which is preliminary data.</text>
</comment>
<dbReference type="InterPro" id="IPR021137">
    <property type="entry name" value="Ribosomal_bL35-like"/>
</dbReference>
<keyword evidence="3 5" id="KW-0687">Ribonucleoprotein</keyword>
<dbReference type="InterPro" id="IPR001706">
    <property type="entry name" value="Ribosomal_bL35"/>
</dbReference>
<dbReference type="Gene3D" id="4.10.410.60">
    <property type="match status" value="1"/>
</dbReference>
<evidence type="ECO:0000256" key="5">
    <source>
        <dbReference type="HAMAP-Rule" id="MF_00514"/>
    </source>
</evidence>
<evidence type="ECO:0000256" key="1">
    <source>
        <dbReference type="ARBA" id="ARBA00006598"/>
    </source>
</evidence>
<dbReference type="GO" id="GO:0003735">
    <property type="term" value="F:structural constituent of ribosome"/>
    <property type="evidence" value="ECO:0007669"/>
    <property type="project" value="InterPro"/>
</dbReference>
<dbReference type="GO" id="GO:0006412">
    <property type="term" value="P:translation"/>
    <property type="evidence" value="ECO:0007669"/>
    <property type="project" value="UniProtKB-UniRule"/>
</dbReference>
<keyword evidence="2 5" id="KW-0689">Ribosomal protein</keyword>
<evidence type="ECO:0000256" key="6">
    <source>
        <dbReference type="RuleBase" id="RU000568"/>
    </source>
</evidence>
<evidence type="ECO:0000313" key="8">
    <source>
        <dbReference type="EMBL" id="PIR95429.1"/>
    </source>
</evidence>
<accession>A0A2H0VAN4</accession>
<dbReference type="FunFam" id="4.10.410.60:FF:000001">
    <property type="entry name" value="50S ribosomal protein L35"/>
    <property type="match status" value="1"/>
</dbReference>
<dbReference type="PRINTS" id="PR00064">
    <property type="entry name" value="RIBOSOMALL35"/>
</dbReference>
<dbReference type="PANTHER" id="PTHR33343:SF1">
    <property type="entry name" value="LARGE RIBOSOMAL SUBUNIT PROTEIN BL35M"/>
    <property type="match status" value="1"/>
</dbReference>
<evidence type="ECO:0000256" key="2">
    <source>
        <dbReference type="ARBA" id="ARBA00022980"/>
    </source>
</evidence>
<dbReference type="SUPFAM" id="SSF143034">
    <property type="entry name" value="L35p-like"/>
    <property type="match status" value="1"/>
</dbReference>
<evidence type="ECO:0000313" key="9">
    <source>
        <dbReference type="Proteomes" id="UP000229972"/>
    </source>
</evidence>
<gene>
    <name evidence="5" type="primary">rpmI</name>
    <name evidence="8" type="ORF">COT93_02460</name>
</gene>
<dbReference type="PANTHER" id="PTHR33343">
    <property type="entry name" value="54S RIBOSOMAL PROTEIN BL35M"/>
    <property type="match status" value="1"/>
</dbReference>
<feature type="region of interest" description="Disordered" evidence="7">
    <location>
        <begin position="21"/>
        <end position="41"/>
    </location>
</feature>
<protein>
    <recommendedName>
        <fullName evidence="4 5">Large ribosomal subunit protein bL35</fullName>
    </recommendedName>
</protein>
<evidence type="ECO:0000256" key="3">
    <source>
        <dbReference type="ARBA" id="ARBA00023274"/>
    </source>
</evidence>
<dbReference type="Proteomes" id="UP000229972">
    <property type="component" value="Unassembled WGS sequence"/>
</dbReference>
<comment type="similarity">
    <text evidence="1 5 6">Belongs to the bacterial ribosomal protein bL35 family.</text>
</comment>
<dbReference type="Pfam" id="PF01632">
    <property type="entry name" value="Ribosomal_L35p"/>
    <property type="match status" value="1"/>
</dbReference>
<evidence type="ECO:0000256" key="7">
    <source>
        <dbReference type="SAM" id="MobiDB-lite"/>
    </source>
</evidence>
<dbReference type="AlphaFoldDB" id="A0A2H0VAN4"/>